<feature type="transmembrane region" description="Helical" evidence="1">
    <location>
        <begin position="105"/>
        <end position="125"/>
    </location>
</feature>
<sequence length="166" mass="17709">MAIAVERRGMNAVLAGFSALLLALVLLAVARGQAQWGRLPPLVWVHLLTMLGALALTPAMLLRAKGTRGHRRLGWLWVALMLVTAGVSLFFKVGSSGYGVFSGDFSVIHALSLLVLVQVPRLVLAARRHDAAGHQRAVQALVIGALLLAGFFTLPFGRLLGTWLTG</sequence>
<organism evidence="2 3">
    <name type="scientific">Sandaracinobacteroides saxicola</name>
    <dbReference type="NCBI Taxonomy" id="2759707"/>
    <lineage>
        <taxon>Bacteria</taxon>
        <taxon>Pseudomonadati</taxon>
        <taxon>Pseudomonadota</taxon>
        <taxon>Alphaproteobacteria</taxon>
        <taxon>Sphingomonadales</taxon>
        <taxon>Sphingosinicellaceae</taxon>
        <taxon>Sandaracinobacteroides</taxon>
    </lineage>
</organism>
<evidence type="ECO:0008006" key="4">
    <source>
        <dbReference type="Google" id="ProtNLM"/>
    </source>
</evidence>
<keyword evidence="1" id="KW-1133">Transmembrane helix</keyword>
<evidence type="ECO:0000256" key="1">
    <source>
        <dbReference type="SAM" id="Phobius"/>
    </source>
</evidence>
<evidence type="ECO:0000313" key="3">
    <source>
        <dbReference type="Proteomes" id="UP000515292"/>
    </source>
</evidence>
<dbReference type="EMBL" id="CP059851">
    <property type="protein sequence ID" value="QMW24054.1"/>
    <property type="molecule type" value="Genomic_DNA"/>
</dbReference>
<proteinExistence type="predicted"/>
<dbReference type="KEGG" id="sand:H3309_06215"/>
<feature type="transmembrane region" description="Helical" evidence="1">
    <location>
        <begin position="74"/>
        <end position="93"/>
    </location>
</feature>
<accession>A0A7G5IL12</accession>
<feature type="transmembrane region" description="Helical" evidence="1">
    <location>
        <begin position="137"/>
        <end position="157"/>
    </location>
</feature>
<dbReference type="Proteomes" id="UP000515292">
    <property type="component" value="Chromosome"/>
</dbReference>
<keyword evidence="3" id="KW-1185">Reference proteome</keyword>
<dbReference type="RefSeq" id="WP_182297877.1">
    <property type="nucleotide sequence ID" value="NZ_CP059851.1"/>
</dbReference>
<keyword evidence="1" id="KW-0472">Membrane</keyword>
<dbReference type="AlphaFoldDB" id="A0A7G5IL12"/>
<evidence type="ECO:0000313" key="2">
    <source>
        <dbReference type="EMBL" id="QMW24054.1"/>
    </source>
</evidence>
<feature type="transmembrane region" description="Helical" evidence="1">
    <location>
        <begin position="42"/>
        <end position="62"/>
    </location>
</feature>
<protein>
    <recommendedName>
        <fullName evidence="4">DUF2306 domain-containing protein</fullName>
    </recommendedName>
</protein>
<reference evidence="2 3" key="1">
    <citation type="submission" date="2020-07" db="EMBL/GenBank/DDBJ databases">
        <title>Complete genome sequence for Sandaracinobacter sp. M6.</title>
        <authorList>
            <person name="Tang Y."/>
            <person name="Liu Q."/>
            <person name="Guo Z."/>
            <person name="Lei P."/>
            <person name="Huang B."/>
        </authorList>
    </citation>
    <scope>NUCLEOTIDE SEQUENCE [LARGE SCALE GENOMIC DNA]</scope>
    <source>
        <strain evidence="2 3">M6</strain>
    </source>
</reference>
<name>A0A7G5IL12_9SPHN</name>
<gene>
    <name evidence="2" type="ORF">H3309_06215</name>
</gene>
<keyword evidence="1" id="KW-0812">Transmembrane</keyword>